<dbReference type="Proteomes" id="UP000652761">
    <property type="component" value="Unassembled WGS sequence"/>
</dbReference>
<keyword evidence="2" id="KW-1185">Reference proteome</keyword>
<protein>
    <submittedName>
        <fullName evidence="1">Uncharacterized protein</fullName>
    </submittedName>
</protein>
<gene>
    <name evidence="1" type="ORF">Taro_016672</name>
</gene>
<evidence type="ECO:0000313" key="2">
    <source>
        <dbReference type="Proteomes" id="UP000652761"/>
    </source>
</evidence>
<name>A0A843UR05_COLES</name>
<sequence>MRSLVQLVARSPHQFIPTPLAKELDITFGPGIRIAYVTTIRNRQSETVGRALVSRNSVMGPKFRPGPCVVVHRQPYPLIGLGYLSAHGSEPPARPQFRIGTSTQSVVDMGARTLSI</sequence>
<proteinExistence type="predicted"/>
<reference evidence="1" key="1">
    <citation type="submission" date="2017-07" db="EMBL/GenBank/DDBJ databases">
        <title>Taro Niue Genome Assembly and Annotation.</title>
        <authorList>
            <person name="Atibalentja N."/>
            <person name="Keating K."/>
            <person name="Fields C.J."/>
        </authorList>
    </citation>
    <scope>NUCLEOTIDE SEQUENCE</scope>
    <source>
        <strain evidence="1">Niue_2</strain>
        <tissue evidence="1">Leaf</tissue>
    </source>
</reference>
<accession>A0A843UR05</accession>
<organism evidence="1 2">
    <name type="scientific">Colocasia esculenta</name>
    <name type="common">Wild taro</name>
    <name type="synonym">Arum esculentum</name>
    <dbReference type="NCBI Taxonomy" id="4460"/>
    <lineage>
        <taxon>Eukaryota</taxon>
        <taxon>Viridiplantae</taxon>
        <taxon>Streptophyta</taxon>
        <taxon>Embryophyta</taxon>
        <taxon>Tracheophyta</taxon>
        <taxon>Spermatophyta</taxon>
        <taxon>Magnoliopsida</taxon>
        <taxon>Liliopsida</taxon>
        <taxon>Araceae</taxon>
        <taxon>Aroideae</taxon>
        <taxon>Colocasieae</taxon>
        <taxon>Colocasia</taxon>
    </lineage>
</organism>
<dbReference type="EMBL" id="NMUH01000744">
    <property type="protein sequence ID" value="MQL84180.1"/>
    <property type="molecule type" value="Genomic_DNA"/>
</dbReference>
<evidence type="ECO:0000313" key="1">
    <source>
        <dbReference type="EMBL" id="MQL84180.1"/>
    </source>
</evidence>
<dbReference type="AlphaFoldDB" id="A0A843UR05"/>
<comment type="caution">
    <text evidence="1">The sequence shown here is derived from an EMBL/GenBank/DDBJ whole genome shotgun (WGS) entry which is preliminary data.</text>
</comment>